<keyword evidence="5 7" id="KW-0472">Membrane</keyword>
<dbReference type="SUPFAM" id="SSF103473">
    <property type="entry name" value="MFS general substrate transporter"/>
    <property type="match status" value="1"/>
</dbReference>
<organism evidence="9 10">
    <name type="scientific">Exophiala bonariae</name>
    <dbReference type="NCBI Taxonomy" id="1690606"/>
    <lineage>
        <taxon>Eukaryota</taxon>
        <taxon>Fungi</taxon>
        <taxon>Dikarya</taxon>
        <taxon>Ascomycota</taxon>
        <taxon>Pezizomycotina</taxon>
        <taxon>Eurotiomycetes</taxon>
        <taxon>Chaetothyriomycetidae</taxon>
        <taxon>Chaetothyriales</taxon>
        <taxon>Herpotrichiellaceae</taxon>
        <taxon>Exophiala</taxon>
    </lineage>
</organism>
<evidence type="ECO:0000313" key="9">
    <source>
        <dbReference type="EMBL" id="KAK5047188.1"/>
    </source>
</evidence>
<evidence type="ECO:0000256" key="5">
    <source>
        <dbReference type="ARBA" id="ARBA00023136"/>
    </source>
</evidence>
<sequence>MDIGPRDPHSGSDEHVARELDKNEKGTSRRSIPIYNDLELVSETDLSFGAILKGTAAKPLTTFEKKAALVNAELDKFGLGRYQICIWFLCGFGYFLDLAWAQGVGLIASAVYQEMGVSASDTANIWSCANAGLAVGALTFGLLVDVIGRKWAFNLTCLITSVFGLLLAAPKYNYGAICGIYFLASVGLGGNIPIDATIALEFLPQNRRFLVSLLSMWQPVGVVVASAIAYGTAAKYRCDPTLPSCRAVDLGEPCCTVSSNMGWRYEVITLGLMTLLVFFLRYFVFHFHESPKFLISRGKEAEAIDVLHKIAKFNKAPPPILTVEDFQAIDRAEGPIAPKATTKNVLKNFFNSFKHLKGLFNSKLQSFIFVLLAIAYMGDYWSFNLAGQYLPIVLLNYNVSNGQTNVTETYRQYIYIYLPGIIGAVLALASVQLPLVGRKWSLVFSAICQGLSMAMYTQVRSTAGFVGLNALEYVMQTYFNAVLYASAPELFDTTYRGSASGMLSCLGRIAGIVAPFAGKYYYLPWIIAHVNIFLGAHYLATSSAGILWLGAGGIWLAAFVMVFLPVEMKDRQMF</sequence>
<evidence type="ECO:0000256" key="1">
    <source>
        <dbReference type="ARBA" id="ARBA00004141"/>
    </source>
</evidence>
<keyword evidence="4 7" id="KW-1133">Transmembrane helix</keyword>
<feature type="transmembrane region" description="Helical" evidence="7">
    <location>
        <begin position="414"/>
        <end position="436"/>
    </location>
</feature>
<evidence type="ECO:0000256" key="4">
    <source>
        <dbReference type="ARBA" id="ARBA00022989"/>
    </source>
</evidence>
<dbReference type="Proteomes" id="UP001358417">
    <property type="component" value="Unassembled WGS sequence"/>
</dbReference>
<feature type="transmembrane region" description="Helical" evidence="7">
    <location>
        <begin position="174"/>
        <end position="198"/>
    </location>
</feature>
<feature type="region of interest" description="Disordered" evidence="6">
    <location>
        <begin position="1"/>
        <end position="25"/>
    </location>
</feature>
<gene>
    <name evidence="9" type="ORF">LTR84_006710</name>
</gene>
<comment type="caution">
    <text evidence="9">The sequence shown here is derived from an EMBL/GenBank/DDBJ whole genome shotgun (WGS) entry which is preliminary data.</text>
</comment>
<comment type="subcellular location">
    <subcellularLocation>
        <location evidence="1">Membrane</location>
        <topology evidence="1">Multi-pass membrane protein</topology>
    </subcellularLocation>
</comment>
<dbReference type="EMBL" id="JAVRRD010000026">
    <property type="protein sequence ID" value="KAK5047188.1"/>
    <property type="molecule type" value="Genomic_DNA"/>
</dbReference>
<feature type="transmembrane region" description="Helical" evidence="7">
    <location>
        <begin position="364"/>
        <end position="383"/>
    </location>
</feature>
<name>A0AAV9N0A3_9EURO</name>
<dbReference type="PROSITE" id="PS50850">
    <property type="entry name" value="MFS"/>
    <property type="match status" value="1"/>
</dbReference>
<feature type="transmembrane region" description="Helical" evidence="7">
    <location>
        <begin position="546"/>
        <end position="566"/>
    </location>
</feature>
<dbReference type="AlphaFoldDB" id="A0AAV9N0A3"/>
<feature type="transmembrane region" description="Helical" evidence="7">
    <location>
        <begin position="267"/>
        <end position="287"/>
    </location>
</feature>
<evidence type="ECO:0000259" key="8">
    <source>
        <dbReference type="PROSITE" id="PS50850"/>
    </source>
</evidence>
<dbReference type="Pfam" id="PF07690">
    <property type="entry name" value="MFS_1"/>
    <property type="match status" value="1"/>
</dbReference>
<dbReference type="Gene3D" id="1.20.1250.20">
    <property type="entry name" value="MFS general substrate transporter like domains"/>
    <property type="match status" value="1"/>
</dbReference>
<accession>A0AAV9N0A3</accession>
<dbReference type="RefSeq" id="XP_064702750.1">
    <property type="nucleotide sequence ID" value="XM_064850268.1"/>
</dbReference>
<dbReference type="PANTHER" id="PTHR23511">
    <property type="entry name" value="SYNAPTIC VESICLE GLYCOPROTEIN 2"/>
    <property type="match status" value="1"/>
</dbReference>
<feature type="transmembrane region" description="Helical" evidence="7">
    <location>
        <begin position="84"/>
        <end position="112"/>
    </location>
</feature>
<evidence type="ECO:0000313" key="10">
    <source>
        <dbReference type="Proteomes" id="UP001358417"/>
    </source>
</evidence>
<dbReference type="InterPro" id="IPR020846">
    <property type="entry name" value="MFS_dom"/>
</dbReference>
<keyword evidence="3 7" id="KW-0812">Transmembrane</keyword>
<evidence type="ECO:0000256" key="6">
    <source>
        <dbReference type="SAM" id="MobiDB-lite"/>
    </source>
</evidence>
<dbReference type="GeneID" id="89974879"/>
<feature type="transmembrane region" description="Helical" evidence="7">
    <location>
        <begin position="151"/>
        <end position="168"/>
    </location>
</feature>
<dbReference type="GO" id="GO:0016020">
    <property type="term" value="C:membrane"/>
    <property type="evidence" value="ECO:0007669"/>
    <property type="project" value="UniProtKB-SubCell"/>
</dbReference>
<evidence type="ECO:0000256" key="2">
    <source>
        <dbReference type="ARBA" id="ARBA00022448"/>
    </source>
</evidence>
<feature type="transmembrane region" description="Helical" evidence="7">
    <location>
        <begin position="124"/>
        <end position="144"/>
    </location>
</feature>
<feature type="domain" description="Major facilitator superfamily (MFS) profile" evidence="8">
    <location>
        <begin position="86"/>
        <end position="569"/>
    </location>
</feature>
<proteinExistence type="predicted"/>
<reference evidence="9 10" key="1">
    <citation type="submission" date="2023-08" db="EMBL/GenBank/DDBJ databases">
        <title>Black Yeasts Isolated from many extreme environments.</title>
        <authorList>
            <person name="Coleine C."/>
            <person name="Stajich J.E."/>
            <person name="Selbmann L."/>
        </authorList>
    </citation>
    <scope>NUCLEOTIDE SEQUENCE [LARGE SCALE GENOMIC DNA]</scope>
    <source>
        <strain evidence="9 10">CCFEE 5792</strain>
    </source>
</reference>
<dbReference type="InterPro" id="IPR011701">
    <property type="entry name" value="MFS"/>
</dbReference>
<dbReference type="GO" id="GO:0022857">
    <property type="term" value="F:transmembrane transporter activity"/>
    <property type="evidence" value="ECO:0007669"/>
    <property type="project" value="InterPro"/>
</dbReference>
<evidence type="ECO:0000256" key="3">
    <source>
        <dbReference type="ARBA" id="ARBA00022692"/>
    </source>
</evidence>
<dbReference type="PANTHER" id="PTHR23511:SF3">
    <property type="entry name" value="MAJOR FACILITATOR SUPERFAMILY (MFS) PROFILE DOMAIN-CONTAINING PROTEIN"/>
    <property type="match status" value="1"/>
</dbReference>
<feature type="transmembrane region" description="Helical" evidence="7">
    <location>
        <begin position="210"/>
        <end position="233"/>
    </location>
</feature>
<evidence type="ECO:0000256" key="7">
    <source>
        <dbReference type="SAM" id="Phobius"/>
    </source>
</evidence>
<protein>
    <recommendedName>
        <fullName evidence="8">Major facilitator superfamily (MFS) profile domain-containing protein</fullName>
    </recommendedName>
</protein>
<dbReference type="InterPro" id="IPR036259">
    <property type="entry name" value="MFS_trans_sf"/>
</dbReference>
<keyword evidence="10" id="KW-1185">Reference proteome</keyword>
<keyword evidence="2" id="KW-0813">Transport</keyword>